<evidence type="ECO:0000313" key="1">
    <source>
        <dbReference type="EMBL" id="ADI16888.1"/>
    </source>
</evidence>
<dbReference type="EMBL" id="GU474849">
    <property type="protein sequence ID" value="ADI16888.1"/>
    <property type="molecule type" value="Genomic_DNA"/>
</dbReference>
<proteinExistence type="predicted"/>
<protein>
    <submittedName>
        <fullName evidence="1">Uncharacterized protein</fullName>
    </submittedName>
</protein>
<reference evidence="1" key="1">
    <citation type="journal article" date="2011" name="Environ. Microbiol.">
        <title>Time-series analyses of Monterey Bay coastal microbial picoplankton using a 'genome proxy' microarray.</title>
        <authorList>
            <person name="Rich V.I."/>
            <person name="Pham V.D."/>
            <person name="Eppley J."/>
            <person name="Shi Y."/>
            <person name="DeLong E.F."/>
        </authorList>
    </citation>
    <scope>NUCLEOTIDE SEQUENCE</scope>
</reference>
<organism evidence="1">
    <name type="scientific">uncultured gamma proteobacterium HF0010_16J05</name>
    <dbReference type="NCBI Taxonomy" id="710981"/>
    <lineage>
        <taxon>Bacteria</taxon>
        <taxon>Pseudomonadati</taxon>
        <taxon>Pseudomonadota</taxon>
        <taxon>Gammaproteobacteria</taxon>
        <taxon>environmental samples</taxon>
    </lineage>
</organism>
<name>E0XR47_9GAMM</name>
<sequence>MLRHDAKIIYSKRITCSHTNGLFVLCYNLFLFSKPLGFSISKPLGFSISKPFGFSIPQHLANFVKRRLTFRDWRLEKSENLSIKAT</sequence>
<accession>E0XR47</accession>
<dbReference type="AlphaFoldDB" id="E0XR47"/>